<dbReference type="InterPro" id="IPR015179">
    <property type="entry name" value="A-amylase/a-glucTrfase_C"/>
</dbReference>
<evidence type="ECO:0000259" key="5">
    <source>
        <dbReference type="Pfam" id="PF09095"/>
    </source>
</evidence>
<dbReference type="Pfam" id="PF09095">
    <property type="entry name" value="AmyA-gluTrfs_C"/>
    <property type="match status" value="1"/>
</dbReference>
<keyword evidence="2" id="KW-0119">Carbohydrate metabolism</keyword>
<dbReference type="InterPro" id="IPR011013">
    <property type="entry name" value="Gal_mutarotase_sf_dom"/>
</dbReference>
<dbReference type="InterPro" id="IPR004300">
    <property type="entry name" value="Glyco_hydro_57_N"/>
</dbReference>
<dbReference type="AlphaFoldDB" id="B3QX98"/>
<dbReference type="OrthoDB" id="9806081at2"/>
<dbReference type="PANTHER" id="PTHR36306">
    <property type="entry name" value="ALPHA-AMYLASE-RELATED-RELATED"/>
    <property type="match status" value="1"/>
</dbReference>
<dbReference type="eggNOG" id="COG1449">
    <property type="taxonomic scope" value="Bacteria"/>
</dbReference>
<feature type="domain" description="Alpha-amylase/4-alpha-glucanotransferase C-terminal" evidence="5">
    <location>
        <begin position="412"/>
        <end position="688"/>
    </location>
</feature>
<evidence type="ECO:0000313" key="7">
    <source>
        <dbReference type="Proteomes" id="UP000001208"/>
    </source>
</evidence>
<evidence type="ECO:0000259" key="3">
    <source>
        <dbReference type="Pfam" id="PF03065"/>
    </source>
</evidence>
<dbReference type="InterPro" id="IPR014718">
    <property type="entry name" value="GH-type_carb-bd"/>
</dbReference>
<keyword evidence="6" id="KW-0328">Glycosyltransferase</keyword>
<dbReference type="STRING" id="517418.Ctha_0907"/>
<organism evidence="6 7">
    <name type="scientific">Chloroherpeton thalassium (strain ATCC 35110 / GB-78)</name>
    <dbReference type="NCBI Taxonomy" id="517418"/>
    <lineage>
        <taxon>Bacteria</taxon>
        <taxon>Pseudomonadati</taxon>
        <taxon>Chlorobiota</taxon>
        <taxon>Chlorobiia</taxon>
        <taxon>Chlorobiales</taxon>
        <taxon>Chloroherpetonaceae</taxon>
        <taxon>Chloroherpeton</taxon>
    </lineage>
</organism>
<dbReference type="GO" id="GO:0030246">
    <property type="term" value="F:carbohydrate binding"/>
    <property type="evidence" value="ECO:0007669"/>
    <property type="project" value="InterPro"/>
</dbReference>
<name>B3QX98_CHLT3</name>
<evidence type="ECO:0000256" key="2">
    <source>
        <dbReference type="ARBA" id="ARBA00023277"/>
    </source>
</evidence>
<comment type="similarity">
    <text evidence="1">Belongs to the glycosyl hydrolase 57 family.</text>
</comment>
<dbReference type="EMBL" id="CP001100">
    <property type="protein sequence ID" value="ACF13372.1"/>
    <property type="molecule type" value="Genomic_DNA"/>
</dbReference>
<evidence type="ECO:0000313" key="6">
    <source>
        <dbReference type="EMBL" id="ACF13372.1"/>
    </source>
</evidence>
<dbReference type="PANTHER" id="PTHR36306:SF1">
    <property type="entry name" value="ALPHA-AMYLASE-RELATED"/>
    <property type="match status" value="1"/>
</dbReference>
<dbReference type="CDD" id="cd10793">
    <property type="entry name" value="GH57N_TLGT_like"/>
    <property type="match status" value="1"/>
</dbReference>
<dbReference type="InterPro" id="IPR015178">
    <property type="entry name" value="A-amylase/a-glucTrfase_central"/>
</dbReference>
<evidence type="ECO:0000256" key="1">
    <source>
        <dbReference type="ARBA" id="ARBA00006821"/>
    </source>
</evidence>
<dbReference type="Pfam" id="PF09094">
    <property type="entry name" value="AmyA-A_glucT_m"/>
    <property type="match status" value="1"/>
</dbReference>
<protein>
    <submittedName>
        <fullName evidence="6">4-alpha-glucanotransferase</fullName>
        <ecNumber evidence="6">2.4.1.25</ecNumber>
    </submittedName>
</protein>
<dbReference type="Gene3D" id="3.20.110.20">
    <property type="match status" value="1"/>
</dbReference>
<keyword evidence="6" id="KW-0808">Transferase</keyword>
<keyword evidence="7" id="KW-1185">Reference proteome</keyword>
<proteinExistence type="inferred from homology"/>
<dbReference type="SUPFAM" id="SSF88713">
    <property type="entry name" value="Glycoside hydrolase/deacetylase"/>
    <property type="match status" value="1"/>
</dbReference>
<dbReference type="SUPFAM" id="SSF88688">
    <property type="entry name" value="Families 57/38 glycoside transferase middle domain"/>
    <property type="match status" value="1"/>
</dbReference>
<dbReference type="GO" id="GO:0004134">
    <property type="term" value="F:4-alpha-glucanotransferase activity"/>
    <property type="evidence" value="ECO:0007669"/>
    <property type="project" value="UniProtKB-EC"/>
</dbReference>
<dbReference type="Pfam" id="PF03065">
    <property type="entry name" value="Glyco_hydro_57"/>
    <property type="match status" value="1"/>
</dbReference>
<dbReference type="InterPro" id="IPR052046">
    <property type="entry name" value="GH57_Enzymes"/>
</dbReference>
<accession>B3QX98</accession>
<reference evidence="6 7" key="1">
    <citation type="submission" date="2008-06" db="EMBL/GenBank/DDBJ databases">
        <title>Complete sequence of Chloroherpeton thalassium ATCC 35110.</title>
        <authorList>
            <consortium name="US DOE Joint Genome Institute"/>
            <person name="Lucas S."/>
            <person name="Copeland A."/>
            <person name="Lapidus A."/>
            <person name="Glavina del Rio T."/>
            <person name="Dalin E."/>
            <person name="Tice H."/>
            <person name="Bruce D."/>
            <person name="Goodwin L."/>
            <person name="Pitluck S."/>
            <person name="Schmutz J."/>
            <person name="Larimer F."/>
            <person name="Land M."/>
            <person name="Hauser L."/>
            <person name="Kyrpides N."/>
            <person name="Mikhailova N."/>
            <person name="Liu Z."/>
            <person name="Li T."/>
            <person name="Zhao F."/>
            <person name="Overmann J."/>
            <person name="Bryant D.A."/>
            <person name="Richardson P."/>
        </authorList>
    </citation>
    <scope>NUCLEOTIDE SEQUENCE [LARGE SCALE GENOMIC DNA]</scope>
    <source>
        <strain evidence="7">ATCC 35110 / GB-78</strain>
    </source>
</reference>
<dbReference type="GO" id="GO:0005975">
    <property type="term" value="P:carbohydrate metabolic process"/>
    <property type="evidence" value="ECO:0007669"/>
    <property type="project" value="InterPro"/>
</dbReference>
<dbReference type="Gene3D" id="2.70.98.10">
    <property type="match status" value="1"/>
</dbReference>
<feature type="domain" description="Alpha-amylase/4-alpha-glucanotransferase central" evidence="4">
    <location>
        <begin position="315"/>
        <end position="394"/>
    </location>
</feature>
<dbReference type="HOGENOM" id="CLU_026700_0_0_10"/>
<gene>
    <name evidence="6" type="ordered locus">Ctha_0907</name>
</gene>
<dbReference type="SUPFAM" id="SSF74650">
    <property type="entry name" value="Galactose mutarotase-like"/>
    <property type="match status" value="1"/>
</dbReference>
<dbReference type="CAZy" id="GH57">
    <property type="family name" value="Glycoside Hydrolase Family 57"/>
</dbReference>
<sequence length="701" mass="81611">MKTINLILGTHNHQPVGNFDFVFEDSYNRSYKPFLDVYENFPDIKIVQHYTGILYEWILKNRPEFFEELKKLVERGSMEMMSGGFYEPILAVIPDEDKTGQIQKLTKFIKKHFDYDAKGLWLAERIWEQHLVKPLHQAGIEYVVLDDTHFKYAGLTDEQLLGYYITEEQGFTTHLFPISKQLRYTIPFQDVAVTLDYLRELATEEGDRIVVFADDGEKFGAWPGTYEHVYGKNQWLEKFFQALRDNSDWIRTMTFKEAVEKFEPLGRIYLTNSSYAEMMHWALPSKKAYRAYEDFEQKLKDAHLYNEYEYFVRGGFWRNFMVKYPESNQMHKRMLEISTRARDLQEKGKKVKPETIDKIWEAQCNCPYWHGVFGGTYLPNLRHPIFTALIEADVALDKIDNKDGNVGVVTTDFDKDGKPEIILKSNELSLYLKPSEGGKLIELDYKRARKNILDIFTRQEEGYHNKIRSEPDGAMSLPHFKEAGLETHLNYDRYRRGSFIEHFLPMETSVEELYHGAQRELSDFHLTPFAFKTKGTKAKQKVTFTKTGNVHVEGANLPVELTKAITLEQGKSEFQVQYELKALEKSLKVMFAVENCYGLLAGDAPDRYYYVPGIELEDAKLRSMGEVRSAVIGLKDEWLNIDARLEASQEARIVRYPIETISLSEAGFERVYQASAVFFCFELTLTEKPLKLNFTQSFKGV</sequence>
<feature type="domain" description="Glycoside hydrolase family 57 N-terminal" evidence="3">
    <location>
        <begin position="7"/>
        <end position="270"/>
    </location>
</feature>
<dbReference type="Proteomes" id="UP000001208">
    <property type="component" value="Chromosome"/>
</dbReference>
<dbReference type="EC" id="2.4.1.25" evidence="6"/>
<evidence type="ECO:0000259" key="4">
    <source>
        <dbReference type="Pfam" id="PF09094"/>
    </source>
</evidence>
<dbReference type="KEGG" id="cts:Ctha_0907"/>
<dbReference type="InterPro" id="IPR028995">
    <property type="entry name" value="Glyco_hydro_57/38_cen_sf"/>
</dbReference>
<dbReference type="RefSeq" id="WP_012499456.1">
    <property type="nucleotide sequence ID" value="NC_011026.1"/>
</dbReference>
<dbReference type="InterPro" id="IPR011330">
    <property type="entry name" value="Glyco_hydro/deAcase_b/a-brl"/>
</dbReference>